<protein>
    <submittedName>
        <fullName evidence="3">Coiled stalk of trimeric autotransporter adhesin</fullName>
    </submittedName>
</protein>
<dbReference type="Proteomes" id="UP000199527">
    <property type="component" value="Unassembled WGS sequence"/>
</dbReference>
<dbReference type="OrthoDB" id="4463518at2"/>
<keyword evidence="1" id="KW-0732">Signal</keyword>
<dbReference type="InterPro" id="IPR008635">
    <property type="entry name" value="Coiled_stalk_dom"/>
</dbReference>
<organism evidence="3 4">
    <name type="scientific">Ferrimonas sediminum</name>
    <dbReference type="NCBI Taxonomy" id="718193"/>
    <lineage>
        <taxon>Bacteria</taxon>
        <taxon>Pseudomonadati</taxon>
        <taxon>Pseudomonadota</taxon>
        <taxon>Gammaproteobacteria</taxon>
        <taxon>Alteromonadales</taxon>
        <taxon>Ferrimonadaceae</taxon>
        <taxon>Ferrimonas</taxon>
    </lineage>
</organism>
<sequence length="200" mass="20903">MNATKQLIFALSSLSLFIAFPSSADQVVSDDMIVSGSLCVGPDCADGEVFDFDSIKLKGPEPQINFVDTSVTASFPTNDWRMGSSNDAETGTALFFVDDVTSGARVLQLQSGETGGVALGARSALEAGAISVGSIGSERKIVHVAAGTDANDAVTLGQFNTFKVEAEQSMASDITRINTKLDELTATLESLATRVDQLTP</sequence>
<dbReference type="EMBL" id="FNEM01000017">
    <property type="protein sequence ID" value="SDJ99352.1"/>
    <property type="molecule type" value="Genomic_DNA"/>
</dbReference>
<evidence type="ECO:0000259" key="2">
    <source>
        <dbReference type="Pfam" id="PF05662"/>
    </source>
</evidence>
<accession>A0A1G8Y931</accession>
<dbReference type="AlphaFoldDB" id="A0A1G8Y931"/>
<feature type="chain" id="PRO_5011707264" evidence="1">
    <location>
        <begin position="25"/>
        <end position="200"/>
    </location>
</feature>
<dbReference type="SUPFAM" id="SSF101967">
    <property type="entry name" value="Adhesin YadA, collagen-binding domain"/>
    <property type="match status" value="1"/>
</dbReference>
<reference evidence="4" key="1">
    <citation type="submission" date="2016-10" db="EMBL/GenBank/DDBJ databases">
        <authorList>
            <person name="Varghese N."/>
            <person name="Submissions S."/>
        </authorList>
    </citation>
    <scope>NUCLEOTIDE SEQUENCE [LARGE SCALE GENOMIC DNA]</scope>
    <source>
        <strain evidence="4">DSM 23317</strain>
    </source>
</reference>
<name>A0A1G8Y931_9GAMM</name>
<dbReference type="InterPro" id="IPR011049">
    <property type="entry name" value="Serralysin-like_metalloprot_C"/>
</dbReference>
<dbReference type="GO" id="GO:0019867">
    <property type="term" value="C:outer membrane"/>
    <property type="evidence" value="ECO:0007669"/>
    <property type="project" value="InterPro"/>
</dbReference>
<evidence type="ECO:0000313" key="4">
    <source>
        <dbReference type="Proteomes" id="UP000199527"/>
    </source>
</evidence>
<gene>
    <name evidence="3" type="ORF">SAMN04488540_1177</name>
</gene>
<feature type="signal peptide" evidence="1">
    <location>
        <begin position="1"/>
        <end position="24"/>
    </location>
</feature>
<proteinExistence type="predicted"/>
<dbReference type="Gene3D" id="2.150.10.10">
    <property type="entry name" value="Serralysin-like metalloprotease, C-terminal"/>
    <property type="match status" value="1"/>
</dbReference>
<feature type="domain" description="Trimeric autotransporter adhesin YadA-like stalk" evidence="2">
    <location>
        <begin position="140"/>
        <end position="163"/>
    </location>
</feature>
<keyword evidence="4" id="KW-1185">Reference proteome</keyword>
<dbReference type="Pfam" id="PF05662">
    <property type="entry name" value="YadA_stalk"/>
    <property type="match status" value="1"/>
</dbReference>
<evidence type="ECO:0000313" key="3">
    <source>
        <dbReference type="EMBL" id="SDJ99352.1"/>
    </source>
</evidence>
<evidence type="ECO:0000256" key="1">
    <source>
        <dbReference type="SAM" id="SignalP"/>
    </source>
</evidence>